<evidence type="ECO:0000313" key="1">
    <source>
        <dbReference type="Proteomes" id="UP000095286"/>
    </source>
</evidence>
<dbReference type="WBParaSite" id="RSKR_0000089600.1">
    <property type="protein sequence ID" value="RSKR_0000089600.1"/>
    <property type="gene ID" value="RSKR_0000089600"/>
</dbReference>
<dbReference type="Proteomes" id="UP000095286">
    <property type="component" value="Unplaced"/>
</dbReference>
<evidence type="ECO:0000313" key="2">
    <source>
        <dbReference type="WBParaSite" id="RSKR_0000089600.1"/>
    </source>
</evidence>
<accession>A0AC35TIS9</accession>
<name>A0AC35TIS9_9BILA</name>
<organism evidence="1 2">
    <name type="scientific">Rhabditophanes sp. KR3021</name>
    <dbReference type="NCBI Taxonomy" id="114890"/>
    <lineage>
        <taxon>Eukaryota</taxon>
        <taxon>Metazoa</taxon>
        <taxon>Ecdysozoa</taxon>
        <taxon>Nematoda</taxon>
        <taxon>Chromadorea</taxon>
        <taxon>Rhabditida</taxon>
        <taxon>Tylenchina</taxon>
        <taxon>Panagrolaimomorpha</taxon>
        <taxon>Strongyloidoidea</taxon>
        <taxon>Alloionematidae</taxon>
        <taxon>Rhabditophanes</taxon>
    </lineage>
</organism>
<proteinExistence type="predicted"/>
<reference evidence="2" key="1">
    <citation type="submission" date="2016-11" db="UniProtKB">
        <authorList>
            <consortium name="WormBaseParasite"/>
        </authorList>
    </citation>
    <scope>IDENTIFICATION</scope>
    <source>
        <strain evidence="2">KR3021</strain>
    </source>
</reference>
<sequence>MKTSPTSRDSYASAIQNHPTVHDQNKQAPPPYQSSFGGVNRPKILQKNNNIMSASQYLQQNDKEENDYDVVADYDLKDRVMSDGSSETYSYLPSSSHKNPVHGSGNNMTSSYSNSIKSISSRSPGPNTKTLQNQVTQSPSDSGIVDYETIIKDKENELNNVRQTMEANEEVLVRVYQDKERSFRSEIVDLKQKLKASQQGESGLRSQMQISEEQREQMALTIKALQSDKNVMAQKCSQIEKELYGMKNRIQEMAAEKVLAKNKALTCDSCRLGKNFMTGSYMGNDKYHSSNGSSPNSLLHTSYMTNSVAPPVPAPRQSKEMDTNLRGEVESLRNELKSMKDMFKEQIQKWEKDDVNVNNNMSSEMTYKGNEPVGRSKTMSYYKPMVTDHHTIRKPIISSDRLI</sequence>
<protein>
    <submittedName>
        <fullName evidence="2">Angiomotin_C domain-containing protein</fullName>
    </submittedName>
</protein>